<evidence type="ECO:0000256" key="1">
    <source>
        <dbReference type="SAM" id="MobiDB-lite"/>
    </source>
</evidence>
<proteinExistence type="predicted"/>
<protein>
    <submittedName>
        <fullName evidence="2">Uncharacterized protein</fullName>
    </submittedName>
</protein>
<feature type="compositionally biased region" description="Polar residues" evidence="1">
    <location>
        <begin position="366"/>
        <end position="377"/>
    </location>
</feature>
<organism evidence="2 3">
    <name type="scientific">Dioszegia hungarica</name>
    <dbReference type="NCBI Taxonomy" id="4972"/>
    <lineage>
        <taxon>Eukaryota</taxon>
        <taxon>Fungi</taxon>
        <taxon>Dikarya</taxon>
        <taxon>Basidiomycota</taxon>
        <taxon>Agaricomycotina</taxon>
        <taxon>Tremellomycetes</taxon>
        <taxon>Tremellales</taxon>
        <taxon>Bulleribasidiaceae</taxon>
        <taxon>Dioszegia</taxon>
    </lineage>
</organism>
<dbReference type="RefSeq" id="XP_052941511.1">
    <property type="nucleotide sequence ID" value="XM_053088122.1"/>
</dbReference>
<dbReference type="GeneID" id="77727327"/>
<sequence>MSDTTEQATEYKPLPSPGELVDQIYWELGIRNPGRPRLCRSLTKTLDDKGQTVTTIALNQNKLAPVILATPLSQLSRAFRQHAITAVGPASDDPGLLVTVDNIRKLLNVPTKVRLSDHLLGMRKSDGPEISPTLRVPGVRFTDETLPSGTTTRIRLTADTEAFARALSIGKFKKPDSSTPTAKKVLIIQSETTGEGPEVFRPFENGSIRSYLMSWVDPDNGGSVHYVTNADAPPPGSTRSATIPLFKMSGEFSLYTDGKRVIDLCRLNRDTGAAPVSLEIFCFPPVDDKGKLEDLTKLTGDFGTTGSTKLPKGSTITYNVFGGKHTKKLVDYLKKREAVAAKNMKANGVTMRIVPPPGYKEPETAPNVSTEGNSTAPSAAETENGGTTVSD</sequence>
<feature type="region of interest" description="Disordered" evidence="1">
    <location>
        <begin position="352"/>
        <end position="391"/>
    </location>
</feature>
<dbReference type="Proteomes" id="UP001164286">
    <property type="component" value="Unassembled WGS sequence"/>
</dbReference>
<dbReference type="AlphaFoldDB" id="A0AA38H3Y1"/>
<name>A0AA38H3Y1_9TREE</name>
<comment type="caution">
    <text evidence="2">The sequence shown here is derived from an EMBL/GenBank/DDBJ whole genome shotgun (WGS) entry which is preliminary data.</text>
</comment>
<gene>
    <name evidence="2" type="ORF">MKK02DRAFT_30739</name>
</gene>
<dbReference type="EMBL" id="JAKWFO010000016">
    <property type="protein sequence ID" value="KAI9631734.1"/>
    <property type="molecule type" value="Genomic_DNA"/>
</dbReference>
<evidence type="ECO:0000313" key="3">
    <source>
        <dbReference type="Proteomes" id="UP001164286"/>
    </source>
</evidence>
<reference evidence="2" key="1">
    <citation type="journal article" date="2022" name="G3 (Bethesda)">
        <title>High quality genome of the basidiomycete yeast Dioszegia hungarica PDD-24b-2 isolated from cloud water.</title>
        <authorList>
            <person name="Jarrige D."/>
            <person name="Haridas S."/>
            <person name="Bleykasten-Grosshans C."/>
            <person name="Joly M."/>
            <person name="Nadalig T."/>
            <person name="Sancelme M."/>
            <person name="Vuilleumier S."/>
            <person name="Grigoriev I.V."/>
            <person name="Amato P."/>
            <person name="Bringel F."/>
        </authorList>
    </citation>
    <scope>NUCLEOTIDE SEQUENCE</scope>
    <source>
        <strain evidence="2">PDD-24b-2</strain>
    </source>
</reference>
<evidence type="ECO:0000313" key="2">
    <source>
        <dbReference type="EMBL" id="KAI9631734.1"/>
    </source>
</evidence>
<keyword evidence="3" id="KW-1185">Reference proteome</keyword>
<accession>A0AA38H3Y1</accession>